<evidence type="ECO:0000256" key="1">
    <source>
        <dbReference type="ARBA" id="ARBA00001962"/>
    </source>
</evidence>
<keyword evidence="2" id="KW-0001">2Fe-2S</keyword>
<dbReference type="Pfam" id="PF00355">
    <property type="entry name" value="Rieske"/>
    <property type="match status" value="1"/>
</dbReference>
<feature type="region of interest" description="Disordered" evidence="7">
    <location>
        <begin position="1"/>
        <end position="25"/>
    </location>
</feature>
<dbReference type="RefSeq" id="WP_240169772.1">
    <property type="nucleotide sequence ID" value="NZ_CP092365.1"/>
</dbReference>
<evidence type="ECO:0000313" key="10">
    <source>
        <dbReference type="Proteomes" id="UP001055200"/>
    </source>
</evidence>
<dbReference type="SUPFAM" id="SSF50022">
    <property type="entry name" value="ISP domain"/>
    <property type="match status" value="1"/>
</dbReference>
<evidence type="ECO:0000313" key="9">
    <source>
        <dbReference type="EMBL" id="ULN51489.1"/>
    </source>
</evidence>
<dbReference type="Proteomes" id="UP001055200">
    <property type="component" value="Chromosome"/>
</dbReference>
<keyword evidence="6" id="KW-0411">Iron-sulfur</keyword>
<evidence type="ECO:0000256" key="2">
    <source>
        <dbReference type="ARBA" id="ARBA00022714"/>
    </source>
</evidence>
<dbReference type="CDD" id="cd03469">
    <property type="entry name" value="Rieske_RO_Alpha_N"/>
    <property type="match status" value="1"/>
</dbReference>
<evidence type="ECO:0000259" key="8">
    <source>
        <dbReference type="PROSITE" id="PS51296"/>
    </source>
</evidence>
<dbReference type="InterPro" id="IPR017941">
    <property type="entry name" value="Rieske_2Fe-2S"/>
</dbReference>
<dbReference type="InterPro" id="IPR036922">
    <property type="entry name" value="Rieske_2Fe-2S_sf"/>
</dbReference>
<dbReference type="EMBL" id="CP092365">
    <property type="protein sequence ID" value="ULN51489.1"/>
    <property type="molecule type" value="Genomic_DNA"/>
</dbReference>
<dbReference type="PROSITE" id="PS51296">
    <property type="entry name" value="RIESKE"/>
    <property type="match status" value="1"/>
</dbReference>
<dbReference type="GO" id="GO:0051213">
    <property type="term" value="F:dioxygenase activity"/>
    <property type="evidence" value="ECO:0007669"/>
    <property type="project" value="UniProtKB-KW"/>
</dbReference>
<feature type="domain" description="Rieske" evidence="8">
    <location>
        <begin position="47"/>
        <end position="163"/>
    </location>
</feature>
<evidence type="ECO:0000256" key="5">
    <source>
        <dbReference type="ARBA" id="ARBA00023004"/>
    </source>
</evidence>
<evidence type="ECO:0000256" key="7">
    <source>
        <dbReference type="SAM" id="MobiDB-lite"/>
    </source>
</evidence>
<dbReference type="InterPro" id="IPR001663">
    <property type="entry name" value="Rng_hydr_dOase-A"/>
</dbReference>
<keyword evidence="5" id="KW-0408">Iron</keyword>
<dbReference type="Pfam" id="PF00848">
    <property type="entry name" value="Ring_hydroxyl_A"/>
    <property type="match status" value="1"/>
</dbReference>
<dbReference type="Gene3D" id="2.102.10.10">
    <property type="entry name" value="Rieske [2Fe-2S] iron-sulphur domain"/>
    <property type="match status" value="1"/>
</dbReference>
<evidence type="ECO:0000256" key="6">
    <source>
        <dbReference type="ARBA" id="ARBA00023014"/>
    </source>
</evidence>
<evidence type="ECO:0000256" key="3">
    <source>
        <dbReference type="ARBA" id="ARBA00022723"/>
    </source>
</evidence>
<keyword evidence="9" id="KW-0223">Dioxygenase</keyword>
<dbReference type="CDD" id="cd00680">
    <property type="entry name" value="RHO_alpha_C"/>
    <property type="match status" value="1"/>
</dbReference>
<dbReference type="Gene3D" id="3.90.380.10">
    <property type="entry name" value="Naphthalene 1,2-dioxygenase Alpha Subunit, Chain A, domain 1"/>
    <property type="match status" value="1"/>
</dbReference>
<organism evidence="9 10">
    <name type="scientific">Mycolicibacillus parakoreensis</name>
    <dbReference type="NCBI Taxonomy" id="1069221"/>
    <lineage>
        <taxon>Bacteria</taxon>
        <taxon>Bacillati</taxon>
        <taxon>Actinomycetota</taxon>
        <taxon>Actinomycetes</taxon>
        <taxon>Mycobacteriales</taxon>
        <taxon>Mycobacteriaceae</taxon>
        <taxon>Mycolicibacillus</taxon>
    </lineage>
</organism>
<keyword evidence="3" id="KW-0479">Metal-binding</keyword>
<proteinExistence type="predicted"/>
<dbReference type="PANTHER" id="PTHR43756:SF5">
    <property type="entry name" value="CHOLINE MONOOXYGENASE, CHLOROPLASTIC"/>
    <property type="match status" value="1"/>
</dbReference>
<keyword evidence="10" id="KW-1185">Reference proteome</keyword>
<evidence type="ECO:0000256" key="4">
    <source>
        <dbReference type="ARBA" id="ARBA00023002"/>
    </source>
</evidence>
<name>A0ABY3U240_9MYCO</name>
<dbReference type="PRINTS" id="PR00090">
    <property type="entry name" value="RNGDIOXGNASE"/>
</dbReference>
<dbReference type="PANTHER" id="PTHR43756">
    <property type="entry name" value="CHOLINE MONOOXYGENASE, CHLOROPLASTIC"/>
    <property type="match status" value="1"/>
</dbReference>
<keyword evidence="4" id="KW-0560">Oxidoreductase</keyword>
<sequence length="422" mass="48730">MRRFAKPTEGSWTEHHPELGTDPVSYRDSISPEVYEQEREAIFKRAWLNVGRVEQIPRKGAYFTKELKVVNTSIIVVHTTSGAIKAFHNVCRHRGNKLVWDTMPLEETSGMCRQFTCKYHGWRYDLDGNLTFVQQEDEFFDLDKNRYGLVEVHCDVWEGFIFVNVAQEPAQSLREFLGPMITELQGYPFGQMTSRWQYRSVVNANWKLFLDAFQEFYHAPILHGNQTPWDFRVAAARAGFEAPHYRIDGPHRLVSTSGVRPWEMGPEMRKPIEGIVEGSLFGPWEPRDLGELPTGVNPANCDPWGLDSFQLFPNFAIVIWSQGWYLTYHYWPTSHDSHIFEGTLYFPEPRTPSERVAQELAAVSFKEYALQDASTLEATHTMIGTGVVENFLLNDQEVLIRHFHKETAGWIADYYDHAKAKG</sequence>
<gene>
    <name evidence="9" type="ORF">MIU77_11255</name>
</gene>
<accession>A0ABY3U240</accession>
<dbReference type="SUPFAM" id="SSF55961">
    <property type="entry name" value="Bet v1-like"/>
    <property type="match status" value="1"/>
</dbReference>
<dbReference type="InterPro" id="IPR015879">
    <property type="entry name" value="Ring_hydroxy_dOase_asu_C_dom"/>
</dbReference>
<protein>
    <submittedName>
        <fullName evidence="9">Aromatic ring-hydroxylating dioxygenase subunit alpha</fullName>
    </submittedName>
</protein>
<reference evidence="9" key="1">
    <citation type="submission" date="2022-08" db="EMBL/GenBank/DDBJ databases">
        <title>Complete genome sequence of 14 non-tuberculosis mycobacteria type-strains.</title>
        <authorList>
            <person name="Igarashi Y."/>
            <person name="Osugi A."/>
            <person name="Mitarai S."/>
        </authorList>
    </citation>
    <scope>NUCLEOTIDE SEQUENCE</scope>
    <source>
        <strain evidence="9">DSM 45575</strain>
    </source>
</reference>
<comment type="cofactor">
    <cofactor evidence="1">
        <name>Fe cation</name>
        <dbReference type="ChEBI" id="CHEBI:24875"/>
    </cofactor>
</comment>